<feature type="transmembrane region" description="Helical" evidence="6">
    <location>
        <begin position="43"/>
        <end position="64"/>
    </location>
</feature>
<dbReference type="InterPro" id="IPR022930">
    <property type="entry name" value="UPF0316"/>
</dbReference>
<protein>
    <recommendedName>
        <fullName evidence="6">UPF0316 protein NCTC13830_01166</fullName>
    </recommendedName>
</protein>
<feature type="domain" description="DUF2179" evidence="7">
    <location>
        <begin position="121"/>
        <end position="173"/>
    </location>
</feature>
<evidence type="ECO:0000256" key="4">
    <source>
        <dbReference type="ARBA" id="ARBA00022989"/>
    </source>
</evidence>
<dbReference type="Proteomes" id="UP000254047">
    <property type="component" value="Unassembled WGS sequence"/>
</dbReference>
<dbReference type="NCBIfam" id="NF003194">
    <property type="entry name" value="PRK04164.1-5"/>
    <property type="match status" value="1"/>
</dbReference>
<dbReference type="HAMAP" id="MF_01515">
    <property type="entry name" value="UPF0316"/>
    <property type="match status" value="1"/>
</dbReference>
<reference evidence="9 10" key="1">
    <citation type="submission" date="2018-06" db="EMBL/GenBank/DDBJ databases">
        <authorList>
            <consortium name="Pathogen Informatics"/>
            <person name="Doyle S."/>
        </authorList>
    </citation>
    <scope>NUCLEOTIDE SEQUENCE [LARGE SCALE GENOMIC DNA]</scope>
    <source>
        <strain evidence="9 10">NCTC13830</strain>
    </source>
</reference>
<feature type="transmembrane region" description="Helical" evidence="6">
    <location>
        <begin position="12"/>
        <end position="31"/>
    </location>
</feature>
<name>A0A380G027_9STAP</name>
<dbReference type="InterPro" id="IPR019264">
    <property type="entry name" value="DUF2179"/>
</dbReference>
<keyword evidence="5 6" id="KW-0472">Membrane</keyword>
<dbReference type="PANTHER" id="PTHR40060">
    <property type="entry name" value="UPF0316 PROTEIN YEBE"/>
    <property type="match status" value="1"/>
</dbReference>
<evidence type="ECO:0000256" key="1">
    <source>
        <dbReference type="ARBA" id="ARBA00004651"/>
    </source>
</evidence>
<dbReference type="NCBIfam" id="NF003190">
    <property type="entry name" value="PRK04164.1-1"/>
    <property type="match status" value="1"/>
</dbReference>
<evidence type="ECO:0000259" key="8">
    <source>
        <dbReference type="Pfam" id="PF18955"/>
    </source>
</evidence>
<dbReference type="CDD" id="cd16381">
    <property type="entry name" value="YitT_C_like_1"/>
    <property type="match status" value="1"/>
</dbReference>
<evidence type="ECO:0000259" key="7">
    <source>
        <dbReference type="Pfam" id="PF10035"/>
    </source>
</evidence>
<sequence>MGINMSVITSNPWSMVIAIFIINVFYVTFLTMRTILTLKGYRYMAAAVSFLEVLIYVVGLGLVMSSLDQIQNIFAYAFGFSIGIIVGMKIEEKLALGYTVVNVTSAEYELDLPNELRNLGYGVTHYEAHGRDGSRMVMQILTPRRFERKLMETVRNLDEKAFIIAYEPRAIHGGFWTKGVRTRKVKAYEVEEIESVVEHSEVQSK</sequence>
<dbReference type="PANTHER" id="PTHR40060:SF1">
    <property type="entry name" value="UPF0316 PROTEIN YEBE"/>
    <property type="match status" value="1"/>
</dbReference>
<evidence type="ECO:0000256" key="6">
    <source>
        <dbReference type="HAMAP-Rule" id="MF_01515"/>
    </source>
</evidence>
<accession>A0A380G027</accession>
<evidence type="ECO:0000256" key="3">
    <source>
        <dbReference type="ARBA" id="ARBA00022692"/>
    </source>
</evidence>
<dbReference type="Pfam" id="PF10035">
    <property type="entry name" value="DUF2179"/>
    <property type="match status" value="1"/>
</dbReference>
<proteinExistence type="inferred from homology"/>
<evidence type="ECO:0000313" key="10">
    <source>
        <dbReference type="Proteomes" id="UP000254047"/>
    </source>
</evidence>
<gene>
    <name evidence="9" type="ORF">NCTC13830_01166</name>
</gene>
<dbReference type="Pfam" id="PF18955">
    <property type="entry name" value="DUF5698"/>
    <property type="match status" value="1"/>
</dbReference>
<organism evidence="9 10">
    <name type="scientific">Staphylococcus petrasii</name>
    <dbReference type="NCBI Taxonomy" id="1276936"/>
    <lineage>
        <taxon>Bacteria</taxon>
        <taxon>Bacillati</taxon>
        <taxon>Bacillota</taxon>
        <taxon>Bacilli</taxon>
        <taxon>Bacillales</taxon>
        <taxon>Staphylococcaceae</taxon>
        <taxon>Staphylococcus</taxon>
    </lineage>
</organism>
<feature type="transmembrane region" description="Helical" evidence="6">
    <location>
        <begin position="70"/>
        <end position="88"/>
    </location>
</feature>
<dbReference type="EMBL" id="UHDO01000001">
    <property type="protein sequence ID" value="SUM43730.1"/>
    <property type="molecule type" value="Genomic_DNA"/>
</dbReference>
<dbReference type="InterPro" id="IPR044035">
    <property type="entry name" value="DUF5698"/>
</dbReference>
<evidence type="ECO:0000313" key="9">
    <source>
        <dbReference type="EMBL" id="SUM43730.1"/>
    </source>
</evidence>
<comment type="similarity">
    <text evidence="6">Belongs to the UPF0316 family.</text>
</comment>
<evidence type="ECO:0000256" key="2">
    <source>
        <dbReference type="ARBA" id="ARBA00022475"/>
    </source>
</evidence>
<feature type="domain" description="DUF5698" evidence="8">
    <location>
        <begin position="31"/>
        <end position="88"/>
    </location>
</feature>
<comment type="subcellular location">
    <subcellularLocation>
        <location evidence="1 6">Cell membrane</location>
        <topology evidence="1 6">Multi-pass membrane protein</topology>
    </subcellularLocation>
</comment>
<dbReference type="AlphaFoldDB" id="A0A380G027"/>
<keyword evidence="2 6" id="KW-1003">Cell membrane</keyword>
<keyword evidence="4 6" id="KW-1133">Transmembrane helix</keyword>
<evidence type="ECO:0000256" key="5">
    <source>
        <dbReference type="ARBA" id="ARBA00023136"/>
    </source>
</evidence>
<keyword evidence="3 6" id="KW-0812">Transmembrane</keyword>
<dbReference type="GO" id="GO:0005886">
    <property type="term" value="C:plasma membrane"/>
    <property type="evidence" value="ECO:0007669"/>
    <property type="project" value="UniProtKB-SubCell"/>
</dbReference>